<feature type="transmembrane region" description="Helical" evidence="1">
    <location>
        <begin position="6"/>
        <end position="26"/>
    </location>
</feature>
<accession>A0ABD7E449</accession>
<organism evidence="2 3">
    <name type="scientific">Escherichia albertii</name>
    <dbReference type="NCBI Taxonomy" id="208962"/>
    <lineage>
        <taxon>Bacteria</taxon>
        <taxon>Pseudomonadati</taxon>
        <taxon>Pseudomonadota</taxon>
        <taxon>Gammaproteobacteria</taxon>
        <taxon>Enterobacterales</taxon>
        <taxon>Enterobacteriaceae</taxon>
        <taxon>Escherichia</taxon>
    </lineage>
</organism>
<evidence type="ECO:0000313" key="2">
    <source>
        <dbReference type="EMBL" id="QST71654.1"/>
    </source>
</evidence>
<sequence length="87" mass="10224">MIQQQLLQIVFWLGVLVSLPTFYRFVYAGSALLWRKIFPTKIVELRFYSAERMLEKTITIHLDAKDGKKIVELIDDATAHRQSNNER</sequence>
<dbReference type="Proteomes" id="UP000663211">
    <property type="component" value="Chromosome"/>
</dbReference>
<reference evidence="2 3" key="1">
    <citation type="submission" date="2021-03" db="EMBL/GenBank/DDBJ databases">
        <title>Comparative genomics of Chinese and international isolates of Escherichia albertii: population structure and evolution of virulence and antimicrobial resistance.</title>
        <authorList>
            <person name="Wang H."/>
            <person name="Xiong Y."/>
            <person name="Luo L."/>
        </authorList>
    </citation>
    <scope>NUCLEOTIDE SEQUENCE [LARGE SCALE GENOMIC DNA]</scope>
    <source>
        <strain evidence="2 3">Sample 165</strain>
    </source>
</reference>
<protein>
    <submittedName>
        <fullName evidence="2">Uncharacterized protein</fullName>
    </submittedName>
</protein>
<evidence type="ECO:0000313" key="3">
    <source>
        <dbReference type="Proteomes" id="UP000663211"/>
    </source>
</evidence>
<dbReference type="RefSeq" id="WP_021526743.1">
    <property type="nucleotide sequence ID" value="NZ_BJCV01000129.1"/>
</dbReference>
<dbReference type="EMBL" id="CP070296">
    <property type="protein sequence ID" value="QST71654.1"/>
    <property type="molecule type" value="Genomic_DNA"/>
</dbReference>
<keyword evidence="1" id="KW-1133">Transmembrane helix</keyword>
<name>A0ABD7E449_ESCAL</name>
<keyword evidence="1" id="KW-0812">Transmembrane</keyword>
<gene>
    <name evidence="2" type="ORF">JRC44_11830</name>
</gene>
<evidence type="ECO:0000256" key="1">
    <source>
        <dbReference type="SAM" id="Phobius"/>
    </source>
</evidence>
<keyword evidence="1" id="KW-0472">Membrane</keyword>
<dbReference type="AlphaFoldDB" id="A0ABD7E449"/>
<proteinExistence type="predicted"/>